<dbReference type="EMBL" id="CAMAPF010000087">
    <property type="protein sequence ID" value="CAH9096468.1"/>
    <property type="molecule type" value="Genomic_DNA"/>
</dbReference>
<organism evidence="1 2">
    <name type="scientific">Cuscuta epithymum</name>
    <dbReference type="NCBI Taxonomy" id="186058"/>
    <lineage>
        <taxon>Eukaryota</taxon>
        <taxon>Viridiplantae</taxon>
        <taxon>Streptophyta</taxon>
        <taxon>Embryophyta</taxon>
        <taxon>Tracheophyta</taxon>
        <taxon>Spermatophyta</taxon>
        <taxon>Magnoliopsida</taxon>
        <taxon>eudicotyledons</taxon>
        <taxon>Gunneridae</taxon>
        <taxon>Pentapetalae</taxon>
        <taxon>asterids</taxon>
        <taxon>lamiids</taxon>
        <taxon>Solanales</taxon>
        <taxon>Convolvulaceae</taxon>
        <taxon>Cuscuteae</taxon>
        <taxon>Cuscuta</taxon>
        <taxon>Cuscuta subgen. Cuscuta</taxon>
    </lineage>
</organism>
<proteinExistence type="predicted"/>
<reference evidence="1" key="1">
    <citation type="submission" date="2022-07" db="EMBL/GenBank/DDBJ databases">
        <authorList>
            <person name="Macas J."/>
            <person name="Novak P."/>
            <person name="Neumann P."/>
        </authorList>
    </citation>
    <scope>NUCLEOTIDE SEQUENCE</scope>
</reference>
<keyword evidence="2" id="KW-1185">Reference proteome</keyword>
<evidence type="ECO:0000313" key="2">
    <source>
        <dbReference type="Proteomes" id="UP001152523"/>
    </source>
</evidence>
<protein>
    <submittedName>
        <fullName evidence="1">Uncharacterized protein</fullName>
    </submittedName>
</protein>
<gene>
    <name evidence="1" type="ORF">CEPIT_LOCUS13750</name>
</gene>
<comment type="caution">
    <text evidence="1">The sequence shown here is derived from an EMBL/GenBank/DDBJ whole genome shotgun (WGS) entry which is preliminary data.</text>
</comment>
<dbReference type="Proteomes" id="UP001152523">
    <property type="component" value="Unassembled WGS sequence"/>
</dbReference>
<name>A0AAV0DCT0_9ASTE</name>
<evidence type="ECO:0000313" key="1">
    <source>
        <dbReference type="EMBL" id="CAH9096468.1"/>
    </source>
</evidence>
<accession>A0AAV0DCT0</accession>
<dbReference type="AlphaFoldDB" id="A0AAV0DCT0"/>
<sequence length="87" mass="10050">MLGNRNNKLGSYLPVNLDFKDFVIQVTGREEQIQPATLNVEHMNLSGFRPSTSSFACLLQMCPRLYKLHIYFQSFRHTATRPFVSLN</sequence>